<reference evidence="3 4" key="1">
    <citation type="submission" date="2018-08" db="EMBL/GenBank/DDBJ databases">
        <title>A genome reference for cultivated species of the human gut microbiota.</title>
        <authorList>
            <person name="Zou Y."/>
            <person name="Xue W."/>
            <person name="Luo G."/>
        </authorList>
    </citation>
    <scope>NUCLEOTIDE SEQUENCE [LARGE SCALE GENOMIC DNA]</scope>
    <source>
        <strain evidence="3 4">AF22-3AC</strain>
    </source>
</reference>
<gene>
    <name evidence="3" type="ORF">DWX97_08210</name>
</gene>
<evidence type="ECO:0000313" key="4">
    <source>
        <dbReference type="Proteomes" id="UP000283341"/>
    </source>
</evidence>
<evidence type="ECO:0000259" key="2">
    <source>
        <dbReference type="Pfam" id="PF13439"/>
    </source>
</evidence>
<dbReference type="GO" id="GO:0016757">
    <property type="term" value="F:glycosyltransferase activity"/>
    <property type="evidence" value="ECO:0007669"/>
    <property type="project" value="InterPro"/>
</dbReference>
<dbReference type="Gene3D" id="3.40.50.2000">
    <property type="entry name" value="Glycogen Phosphorylase B"/>
    <property type="match status" value="2"/>
</dbReference>
<sequence>MRILHLIYSLNVGGAERMVITLANYQVQSNQVGLCIINNLYSQKLLNELDSRIQVFRINRKKASRNILDVFQLNRYVFKFHPDILHIHDSDAILYIPIRSFYHTILTIHAMDLPLKGYKLYNQTVAISKAVADNTENRGLCRPEVIYNGISTSAIQRTKKNIPNAEQNFRIVQVGRLEHGIKGQHLILKALHRLSSSHISIDFIGDGSSYNYLKEVTRQLKLEKQVNFLGNCDIEWIYHHLCDYHLLVQPSISEGFGLTIAEGMAAGVPVLVSDLPAPLEIIDKGKQGYYFRHNDVDDLCRMLRYIIKHYEEALQLSDKAQTFVTVNFDSKLIAQQYINLYNEYIYKTHTK</sequence>
<dbReference type="EMBL" id="QRVJ01000005">
    <property type="protein sequence ID" value="RGS37727.1"/>
    <property type="molecule type" value="Genomic_DNA"/>
</dbReference>
<evidence type="ECO:0000313" key="3">
    <source>
        <dbReference type="EMBL" id="RGS37727.1"/>
    </source>
</evidence>
<feature type="domain" description="Glycosyl transferase family 1" evidence="1">
    <location>
        <begin position="158"/>
        <end position="321"/>
    </location>
</feature>
<keyword evidence="3" id="KW-0808">Transferase</keyword>
<dbReference type="Proteomes" id="UP000283341">
    <property type="component" value="Unassembled WGS sequence"/>
</dbReference>
<feature type="domain" description="Glycosyltransferase subfamily 4-like N-terminal" evidence="2">
    <location>
        <begin position="12"/>
        <end position="153"/>
    </location>
</feature>
<protein>
    <submittedName>
        <fullName evidence="3">Glycosyltransferase</fullName>
    </submittedName>
</protein>
<dbReference type="PANTHER" id="PTHR12526:SF630">
    <property type="entry name" value="GLYCOSYLTRANSFERASE"/>
    <property type="match status" value="1"/>
</dbReference>
<dbReference type="CDD" id="cd03801">
    <property type="entry name" value="GT4_PimA-like"/>
    <property type="match status" value="1"/>
</dbReference>
<dbReference type="RefSeq" id="WP_118402286.1">
    <property type="nucleotide sequence ID" value="NZ_JADNFX010000002.1"/>
</dbReference>
<evidence type="ECO:0000259" key="1">
    <source>
        <dbReference type="Pfam" id="PF00534"/>
    </source>
</evidence>
<name>A0A412IJJ3_9BACE</name>
<dbReference type="InterPro" id="IPR028098">
    <property type="entry name" value="Glyco_trans_4-like_N"/>
</dbReference>
<accession>A0A412IJJ3</accession>
<dbReference type="Pfam" id="PF13439">
    <property type="entry name" value="Glyco_transf_4"/>
    <property type="match status" value="1"/>
</dbReference>
<organism evidence="3 4">
    <name type="scientific">Bacteroides cellulosilyticus</name>
    <dbReference type="NCBI Taxonomy" id="246787"/>
    <lineage>
        <taxon>Bacteria</taxon>
        <taxon>Pseudomonadati</taxon>
        <taxon>Bacteroidota</taxon>
        <taxon>Bacteroidia</taxon>
        <taxon>Bacteroidales</taxon>
        <taxon>Bacteroidaceae</taxon>
        <taxon>Bacteroides</taxon>
    </lineage>
</organism>
<dbReference type="SUPFAM" id="SSF53756">
    <property type="entry name" value="UDP-Glycosyltransferase/glycogen phosphorylase"/>
    <property type="match status" value="1"/>
</dbReference>
<dbReference type="Pfam" id="PF00534">
    <property type="entry name" value="Glycos_transf_1"/>
    <property type="match status" value="1"/>
</dbReference>
<comment type="caution">
    <text evidence="3">The sequence shown here is derived from an EMBL/GenBank/DDBJ whole genome shotgun (WGS) entry which is preliminary data.</text>
</comment>
<dbReference type="AlphaFoldDB" id="A0A412IJJ3"/>
<proteinExistence type="predicted"/>
<dbReference type="PANTHER" id="PTHR12526">
    <property type="entry name" value="GLYCOSYLTRANSFERASE"/>
    <property type="match status" value="1"/>
</dbReference>
<dbReference type="InterPro" id="IPR001296">
    <property type="entry name" value="Glyco_trans_1"/>
</dbReference>